<evidence type="ECO:0000256" key="8">
    <source>
        <dbReference type="ARBA" id="ARBA00031960"/>
    </source>
</evidence>
<dbReference type="Proteomes" id="UP001107558">
    <property type="component" value="Chromosome 1"/>
</dbReference>
<dbReference type="EMBL" id="JADBJN010000001">
    <property type="protein sequence ID" value="KAG5680195.1"/>
    <property type="molecule type" value="Genomic_DNA"/>
</dbReference>
<dbReference type="GO" id="GO:0060261">
    <property type="term" value="P:positive regulation of transcription initiation by RNA polymerase II"/>
    <property type="evidence" value="ECO:0007669"/>
    <property type="project" value="TreeGrafter"/>
</dbReference>
<evidence type="ECO:0000256" key="6">
    <source>
        <dbReference type="ARBA" id="ARBA00023163"/>
    </source>
</evidence>
<evidence type="ECO:0000313" key="10">
    <source>
        <dbReference type="Proteomes" id="UP001107558"/>
    </source>
</evidence>
<comment type="similarity">
    <text evidence="2">Belongs to the Mediator complex subunit 24 family.</text>
</comment>
<keyword evidence="4" id="KW-0805">Transcription regulation</keyword>
<name>A0A9J6CEI9_POLVA</name>
<protein>
    <recommendedName>
        <fullName evidence="3">Mediator of RNA polymerase II transcription subunit 24</fullName>
    </recommendedName>
    <alternativeName>
        <fullName evidence="8">Mediator complex subunit 24</fullName>
    </alternativeName>
</protein>
<sequence>MDIKNRQQNIQKILLRAFRERWPEYQFGIKIKQALPLALPADAYNLTEVLLDLSLIGIGANKLFLSYLKHSLHSHLISYSAVIKRITKYSQYERYFCLIALLEFLINISDTCCCRTKPEESSLMNAILSLVHWLIELSEKIFLKIMEQNNIPTHEQKVCLERITTLNNRIVNNQFLMGIIYLAKLEDRELYEKCVMSYKRIHSLSKEDFIKDFYQMIFNKLDHMPMKELEPRCVESISVCLQPFIAIEVLINASADVSVNVSKLLMIQKLKKYSNARLYHEIIRSCFITLCHVKDVNYRIWGAFTLCKVPLILKQLHLQAKNVDEKLDYSEDVVKAFEMLLECTPILDLLDTTFACNSIECILVELRKQNLVNDDIMKKLVDRRISSMGKLEKFQISSTSPPIDKYVATIEPTLTALIQSLCEPIKPEFLNVLNTLVIDNRAFLLYSVAAVKGIHRKMISGLIKCNESCKEISGEAAKSKQNIIFRSNAFDVTFIMLFSIMQKCGGIDKFPEKSNDYFFEKWIRDGYIDLQSKPRSPLSVVKMSDSRLEELIAYFNDINQQPSPPISNKLSEICWSIPSLLYNCIIAWEKDMVKPAAVKNIIDNMRSKNCCFAIVAASWLCAYMKILKDDELAKPKVMLQQLMNPLDESIMKQETFSERFHLTQEIIMKLSRSVLDTKKATNNSNDSLFSDQWKDITTKKWLSYEVAINLDEILKSCGSFWIMKNLVDEIMHTKFIKDMENTLDIAFAIMHLNIESCTETLLKDILISMLFNKNQMSKITNPQSKALAKLSIYGILATIESAESSSQKKRPREDDDLSQAAKMRKTGIDQAVSIESTQNDKDQSSQQLKDSLRHSLQELFKVFHQQVVTDDELSPKINFIFQFFSLLVQFEKSVKIKAILRLIPNGLVMNLLKLVHQDDLTYGFILRLYDLSVSSGRLSAISDLCLLQNSK</sequence>
<evidence type="ECO:0000256" key="5">
    <source>
        <dbReference type="ARBA" id="ARBA00023159"/>
    </source>
</evidence>
<comment type="caution">
    <text evidence="9">The sequence shown here is derived from an EMBL/GenBank/DDBJ whole genome shotgun (WGS) entry which is preliminary data.</text>
</comment>
<evidence type="ECO:0000256" key="4">
    <source>
        <dbReference type="ARBA" id="ARBA00023015"/>
    </source>
</evidence>
<accession>A0A9J6CEI9</accession>
<dbReference type="PANTHER" id="PTHR12898:SF1">
    <property type="entry name" value="MEDIATOR OF RNA POLYMERASE II TRANSCRIPTION SUBUNIT 24"/>
    <property type="match status" value="1"/>
</dbReference>
<gene>
    <name evidence="9" type="ORF">PVAND_009720</name>
</gene>
<keyword evidence="7" id="KW-0539">Nucleus</keyword>
<dbReference type="PANTHER" id="PTHR12898">
    <property type="entry name" value="MEDIATOR OF RNA POLYMERASE II TRANSCRIPTION SUBUNIT 24"/>
    <property type="match status" value="1"/>
</dbReference>
<keyword evidence="6" id="KW-0804">Transcription</keyword>
<evidence type="ECO:0000313" key="9">
    <source>
        <dbReference type="EMBL" id="KAG5680195.1"/>
    </source>
</evidence>
<proteinExistence type="inferred from homology"/>
<evidence type="ECO:0000256" key="7">
    <source>
        <dbReference type="ARBA" id="ARBA00023242"/>
    </source>
</evidence>
<dbReference type="AlphaFoldDB" id="A0A9J6CEI9"/>
<dbReference type="OrthoDB" id="21216at2759"/>
<evidence type="ECO:0000256" key="1">
    <source>
        <dbReference type="ARBA" id="ARBA00004123"/>
    </source>
</evidence>
<dbReference type="Pfam" id="PF11277">
    <property type="entry name" value="Med24_N"/>
    <property type="match status" value="1"/>
</dbReference>
<reference evidence="9" key="1">
    <citation type="submission" date="2021-03" db="EMBL/GenBank/DDBJ databases">
        <title>Chromosome level genome of the anhydrobiotic midge Polypedilum vanderplanki.</title>
        <authorList>
            <person name="Yoshida Y."/>
            <person name="Kikawada T."/>
            <person name="Gusev O."/>
        </authorList>
    </citation>
    <scope>NUCLEOTIDE SEQUENCE</scope>
    <source>
        <strain evidence="9">NIAS01</strain>
        <tissue evidence="9">Whole body or cell culture</tissue>
    </source>
</reference>
<dbReference type="InterPro" id="IPR021429">
    <property type="entry name" value="Mediator_Med24"/>
</dbReference>
<organism evidence="9 10">
    <name type="scientific">Polypedilum vanderplanki</name>
    <name type="common">Sleeping chironomid midge</name>
    <dbReference type="NCBI Taxonomy" id="319348"/>
    <lineage>
        <taxon>Eukaryota</taxon>
        <taxon>Metazoa</taxon>
        <taxon>Ecdysozoa</taxon>
        <taxon>Arthropoda</taxon>
        <taxon>Hexapoda</taxon>
        <taxon>Insecta</taxon>
        <taxon>Pterygota</taxon>
        <taxon>Neoptera</taxon>
        <taxon>Endopterygota</taxon>
        <taxon>Diptera</taxon>
        <taxon>Nematocera</taxon>
        <taxon>Chironomoidea</taxon>
        <taxon>Chironomidae</taxon>
        <taxon>Chironominae</taxon>
        <taxon>Polypedilum</taxon>
        <taxon>Polypedilum</taxon>
    </lineage>
</organism>
<keyword evidence="10" id="KW-1185">Reference proteome</keyword>
<keyword evidence="5" id="KW-0010">Activator</keyword>
<dbReference type="GO" id="GO:0016592">
    <property type="term" value="C:mediator complex"/>
    <property type="evidence" value="ECO:0007669"/>
    <property type="project" value="InterPro"/>
</dbReference>
<dbReference type="GO" id="GO:0003712">
    <property type="term" value="F:transcription coregulator activity"/>
    <property type="evidence" value="ECO:0007669"/>
    <property type="project" value="TreeGrafter"/>
</dbReference>
<evidence type="ECO:0000256" key="2">
    <source>
        <dbReference type="ARBA" id="ARBA00007864"/>
    </source>
</evidence>
<evidence type="ECO:0000256" key="3">
    <source>
        <dbReference type="ARBA" id="ARBA00019693"/>
    </source>
</evidence>
<comment type="subcellular location">
    <subcellularLocation>
        <location evidence="1">Nucleus</location>
    </subcellularLocation>
</comment>